<gene>
    <name evidence="1" type="ORF">MPIPNATIZW_LOCUS10807</name>
</gene>
<reference evidence="1" key="1">
    <citation type="submission" date="2023-12" db="EMBL/GenBank/DDBJ databases">
        <authorList>
            <person name="Brown T."/>
        </authorList>
    </citation>
    <scope>NUCLEOTIDE SEQUENCE</scope>
</reference>
<protein>
    <submittedName>
        <fullName evidence="1">Uncharacterized protein</fullName>
    </submittedName>
</protein>
<dbReference type="Proteomes" id="UP001314169">
    <property type="component" value="Chromosome 21"/>
</dbReference>
<organism evidence="1 2">
    <name type="scientific">Pipistrellus nathusii</name>
    <name type="common">Nathusius' pipistrelle</name>
    <dbReference type="NCBI Taxonomy" id="59473"/>
    <lineage>
        <taxon>Eukaryota</taxon>
        <taxon>Metazoa</taxon>
        <taxon>Chordata</taxon>
        <taxon>Craniata</taxon>
        <taxon>Vertebrata</taxon>
        <taxon>Euteleostomi</taxon>
        <taxon>Mammalia</taxon>
        <taxon>Eutheria</taxon>
        <taxon>Laurasiatheria</taxon>
        <taxon>Chiroptera</taxon>
        <taxon>Yangochiroptera</taxon>
        <taxon>Vespertilionidae</taxon>
        <taxon>Pipistrellus</taxon>
    </lineage>
</organism>
<accession>A0ABN9ZW79</accession>
<name>A0ABN9ZW79_PIPNA</name>
<evidence type="ECO:0000313" key="1">
    <source>
        <dbReference type="EMBL" id="CAK6442501.1"/>
    </source>
</evidence>
<dbReference type="EMBL" id="OY882878">
    <property type="protein sequence ID" value="CAK6442501.1"/>
    <property type="molecule type" value="Genomic_DNA"/>
</dbReference>
<keyword evidence="2" id="KW-1185">Reference proteome</keyword>
<proteinExistence type="predicted"/>
<sequence>MMGKSKVRQHMLRHKKPCGAWGSEPTAPSFLSQTCSVDGKPGEMYSLQTDVKEMCGPRAWMDTVAGLQSVFVRVTFTPFSSDNIAHHESSPRLTSSKCTWLEGNACGLYISTTRTALAYQRA</sequence>
<evidence type="ECO:0000313" key="2">
    <source>
        <dbReference type="Proteomes" id="UP001314169"/>
    </source>
</evidence>